<accession>I0EK54</accession>
<dbReference type="Proteomes" id="UP000005010">
    <property type="component" value="Chromosome"/>
</dbReference>
<proteinExistence type="predicted"/>
<reference evidence="2" key="1">
    <citation type="submission" date="2012-04" db="EMBL/GenBank/DDBJ databases">
        <title>Complete genome sequence of Helicobacter cetorum strain MIT 00-7128.</title>
        <authorList>
            <person name="Kersulyte D."/>
            <person name="Berg D.E."/>
        </authorList>
    </citation>
    <scope>NUCLEOTIDE SEQUENCE [LARGE SCALE GENOMIC DNA]</scope>
    <source>
        <strain evidence="2">MIT 00-7128</strain>
    </source>
</reference>
<organism evidence="1 2">
    <name type="scientific">Helicobacter cetorum (strain ATCC BAA-429 / MIT 00-7128)</name>
    <dbReference type="NCBI Taxonomy" id="182217"/>
    <lineage>
        <taxon>Bacteria</taxon>
        <taxon>Pseudomonadati</taxon>
        <taxon>Campylobacterota</taxon>
        <taxon>Epsilonproteobacteria</taxon>
        <taxon>Campylobacterales</taxon>
        <taxon>Helicobacteraceae</taxon>
        <taxon>Helicobacter</taxon>
    </lineage>
</organism>
<sequence length="79" mass="8980">MLKTTFLSLTALLALSGCYRVYKPVYIPTKCEIEMPKRPELAHTEIDKNLEALLVYTETLEKDLEFCIKGTSPSANKKK</sequence>
<gene>
    <name evidence="1" type="ordered locus">HCW_00120</name>
</gene>
<dbReference type="EMBL" id="CP003479">
    <property type="protein sequence ID" value="AFI03323.1"/>
    <property type="molecule type" value="Genomic_DNA"/>
</dbReference>
<protein>
    <submittedName>
        <fullName evidence="1">Putative lipoprotein</fullName>
    </submittedName>
</protein>
<evidence type="ECO:0000313" key="1">
    <source>
        <dbReference type="EMBL" id="AFI03323.1"/>
    </source>
</evidence>
<dbReference type="PROSITE" id="PS51257">
    <property type="entry name" value="PROKAR_LIPOPROTEIN"/>
    <property type="match status" value="1"/>
</dbReference>
<evidence type="ECO:0000313" key="2">
    <source>
        <dbReference type="Proteomes" id="UP000005010"/>
    </source>
</evidence>
<keyword evidence="1" id="KW-0449">Lipoprotein</keyword>
<dbReference type="HOGENOM" id="CLU_193684_1_0_7"/>
<name>I0EK54_HELC0</name>
<dbReference type="RefSeq" id="WP_014660199.1">
    <property type="nucleotide sequence ID" value="NC_017737.1"/>
</dbReference>
<dbReference type="PATRIC" id="fig|182217.3.peg.26"/>
<dbReference type="KEGG" id="hce:HCW_00120"/>
<dbReference type="AlphaFoldDB" id="I0EK54"/>
<keyword evidence="2" id="KW-1185">Reference proteome</keyword>